<comment type="caution">
    <text evidence="1">The sequence shown here is derived from an EMBL/GenBank/DDBJ whole genome shotgun (WGS) entry which is preliminary data.</text>
</comment>
<gene>
    <name evidence="1" type="ORF">ACFSXZ_18150</name>
</gene>
<keyword evidence="2" id="KW-1185">Reference proteome</keyword>
<organism evidence="1 2">
    <name type="scientific">Amycolatopsis pigmentata</name>
    <dbReference type="NCBI Taxonomy" id="450801"/>
    <lineage>
        <taxon>Bacteria</taxon>
        <taxon>Bacillati</taxon>
        <taxon>Actinomycetota</taxon>
        <taxon>Actinomycetes</taxon>
        <taxon>Pseudonocardiales</taxon>
        <taxon>Pseudonocardiaceae</taxon>
        <taxon>Amycolatopsis</taxon>
    </lineage>
</organism>
<protein>
    <submittedName>
        <fullName evidence="1">Uncharacterized protein</fullName>
    </submittedName>
</protein>
<dbReference type="EMBL" id="JBHUKR010000007">
    <property type="protein sequence ID" value="MFD2418248.1"/>
    <property type="molecule type" value="Genomic_DNA"/>
</dbReference>
<evidence type="ECO:0000313" key="2">
    <source>
        <dbReference type="Proteomes" id="UP001597417"/>
    </source>
</evidence>
<accession>A0ABW5FT97</accession>
<dbReference type="RefSeq" id="WP_378266197.1">
    <property type="nucleotide sequence ID" value="NZ_JBHUKR010000007.1"/>
</dbReference>
<reference evidence="2" key="1">
    <citation type="journal article" date="2019" name="Int. J. Syst. Evol. Microbiol.">
        <title>The Global Catalogue of Microorganisms (GCM) 10K type strain sequencing project: providing services to taxonomists for standard genome sequencing and annotation.</title>
        <authorList>
            <consortium name="The Broad Institute Genomics Platform"/>
            <consortium name="The Broad Institute Genome Sequencing Center for Infectious Disease"/>
            <person name="Wu L."/>
            <person name="Ma J."/>
        </authorList>
    </citation>
    <scope>NUCLEOTIDE SEQUENCE [LARGE SCALE GENOMIC DNA]</scope>
    <source>
        <strain evidence="2">CGMCC 4.7645</strain>
    </source>
</reference>
<name>A0ABW5FT97_9PSEU</name>
<evidence type="ECO:0000313" key="1">
    <source>
        <dbReference type="EMBL" id="MFD2418248.1"/>
    </source>
</evidence>
<sequence>MAAVWRQSCSRIGGRPAAAMCWAKRSPIQDGRSGEPVGPGEHLAGVDPHPADLDLAALVLDQQCGFSAVQFHGPLGIRLGRFLFVAVGLGSLDDDVDLGVRKLGFGPGQAGDFAAAGPVLEEQVPHRLVVGVVLGDVVEEGSDVLGLPHQHFPGSRRLSTTGARHVR</sequence>
<dbReference type="Proteomes" id="UP001597417">
    <property type="component" value="Unassembled WGS sequence"/>
</dbReference>
<proteinExistence type="predicted"/>